<dbReference type="InterPro" id="IPR036390">
    <property type="entry name" value="WH_DNA-bd_sf"/>
</dbReference>
<dbReference type="InterPro" id="IPR000525">
    <property type="entry name" value="Initiator_Rep_WH1"/>
</dbReference>
<dbReference type="AlphaFoldDB" id="A0A1X0N9Y2"/>
<dbReference type="Gene3D" id="1.10.10.10">
    <property type="entry name" value="Winged helix-like DNA-binding domain superfamily/Winged helix DNA-binding domain"/>
    <property type="match status" value="2"/>
</dbReference>
<dbReference type="Pfam" id="PF01051">
    <property type="entry name" value="Rep3_N"/>
    <property type="match status" value="1"/>
</dbReference>
<evidence type="ECO:0000256" key="1">
    <source>
        <dbReference type="ARBA" id="ARBA00038283"/>
    </source>
</evidence>
<protein>
    <submittedName>
        <fullName evidence="3">Replication initiator protein</fullName>
    </submittedName>
</protein>
<dbReference type="GO" id="GO:0006270">
    <property type="term" value="P:DNA replication initiation"/>
    <property type="evidence" value="ECO:0007669"/>
    <property type="project" value="InterPro"/>
</dbReference>
<dbReference type="STRING" id="1958950.BZK31_07255"/>
<evidence type="ECO:0000259" key="2">
    <source>
        <dbReference type="Pfam" id="PF01051"/>
    </source>
</evidence>
<dbReference type="SUPFAM" id="SSF46785">
    <property type="entry name" value="Winged helix' DNA-binding domain"/>
    <property type="match status" value="2"/>
</dbReference>
<feature type="domain" description="Initiator Rep protein WH1" evidence="2">
    <location>
        <begin position="17"/>
        <end position="158"/>
    </location>
</feature>
<reference evidence="4" key="1">
    <citation type="submission" date="2017-02" db="EMBL/GenBank/DDBJ databases">
        <title>Pseudomonas floridae sp. nov., a novel pathogenic bacterial species isolated from tomato.</title>
        <authorList>
            <person name="Timilsina S."/>
            <person name="Vallad G.E."/>
            <person name="Jones J.B."/>
        </authorList>
    </citation>
    <scope>NUCLEOTIDE SEQUENCE [LARGE SCALE GENOMIC DNA]</scope>
    <source>
        <strain evidence="4">GEV388</strain>
    </source>
</reference>
<dbReference type="Pfam" id="PF21205">
    <property type="entry name" value="Rep3_C"/>
    <property type="match status" value="1"/>
</dbReference>
<dbReference type="GO" id="GO:0003887">
    <property type="term" value="F:DNA-directed DNA polymerase activity"/>
    <property type="evidence" value="ECO:0007669"/>
    <property type="project" value="InterPro"/>
</dbReference>
<proteinExistence type="inferred from homology"/>
<evidence type="ECO:0000313" key="4">
    <source>
        <dbReference type="Proteomes" id="UP000192815"/>
    </source>
</evidence>
<comment type="similarity">
    <text evidence="1">Belongs to the initiator RepB protein family.</text>
</comment>
<comment type="caution">
    <text evidence="3">The sequence shown here is derived from an EMBL/GenBank/DDBJ whole genome shotgun (WGS) entry which is preliminary data.</text>
</comment>
<dbReference type="EMBL" id="MUIO01000021">
    <property type="protein sequence ID" value="ORC60108.1"/>
    <property type="molecule type" value="Genomic_DNA"/>
</dbReference>
<name>A0A1X0N9Y2_9PSED</name>
<dbReference type="RefSeq" id="WP_083182100.1">
    <property type="nucleotide sequence ID" value="NZ_CBCRZR010000007.1"/>
</dbReference>
<evidence type="ECO:0000313" key="3">
    <source>
        <dbReference type="EMBL" id="ORC60108.1"/>
    </source>
</evidence>
<dbReference type="Proteomes" id="UP000192815">
    <property type="component" value="Unassembled WGS sequence"/>
</dbReference>
<dbReference type="InterPro" id="IPR036388">
    <property type="entry name" value="WH-like_DNA-bd_sf"/>
</dbReference>
<keyword evidence="4" id="KW-1185">Reference proteome</keyword>
<organism evidence="3 4">
    <name type="scientific">Pseudomonas floridensis</name>
    <dbReference type="NCBI Taxonomy" id="1958950"/>
    <lineage>
        <taxon>Bacteria</taxon>
        <taxon>Pseudomonadati</taxon>
        <taxon>Pseudomonadota</taxon>
        <taxon>Gammaproteobacteria</taxon>
        <taxon>Pseudomonadales</taxon>
        <taxon>Pseudomonadaceae</taxon>
        <taxon>Pseudomonas</taxon>
    </lineage>
</organism>
<sequence length="288" mass="33103">MSNLPKPDKPEPKPLRVTKSNTLITASYRLTLNEQRLILAAISKLDPRRPMPKKVSVSAVDYSDIYGVQLRHAYEQMKVAADELYERDIKTFDGSGMERKRWVDRAKYLDGEGRVELSFTIHVMPYLTMLYSKVTSYDLRRVACLDSSHSFRLFEMLMQFRKTGWAYIEVESLRVALGLSDAYQRFNNLRQRVIDPAVAELKTKSNLDVSYELKREGRKVIAIKFTFRDVAQLPLNLELEPEDLPPLPEFDPAEDSEWLATQPLGELAEAQEAGLLFTVSAEDEEHPE</sequence>
<dbReference type="OrthoDB" id="9122127at2"/>
<gene>
    <name evidence="3" type="ORF">BZK31_07255</name>
</gene>
<accession>A0A1X0N9Y2</accession>